<protein>
    <submittedName>
        <fullName evidence="1">Uncharacterized protein</fullName>
    </submittedName>
</protein>
<dbReference type="Proteomes" id="UP000026962">
    <property type="component" value="Chromosome 2"/>
</dbReference>
<sequence length="71" mass="7908">MLRSDRRRGLRKLLEGLGGGAEEERRGEKSGVRWGIKVSQKVKFYIISDRYDCPGVAWAVGSLSRVLEASA</sequence>
<dbReference type="AlphaFoldDB" id="A0A0E0K2Y8"/>
<name>A0A0E0K2Y8_ORYPU</name>
<dbReference type="EnsemblPlants" id="OPUNC02G23600.1">
    <property type="protein sequence ID" value="OPUNC02G23600.1"/>
    <property type="gene ID" value="OPUNC02G23600"/>
</dbReference>
<dbReference type="HOGENOM" id="CLU_2744369_0_0_1"/>
<reference evidence="1" key="2">
    <citation type="submission" date="2018-05" db="EMBL/GenBank/DDBJ databases">
        <title>OpunRS2 (Oryza punctata Reference Sequence Version 2).</title>
        <authorList>
            <person name="Zhang J."/>
            <person name="Kudrna D."/>
            <person name="Lee S."/>
            <person name="Talag J."/>
            <person name="Welchert J."/>
            <person name="Wing R.A."/>
        </authorList>
    </citation>
    <scope>NUCLEOTIDE SEQUENCE [LARGE SCALE GENOMIC DNA]</scope>
</reference>
<proteinExistence type="predicted"/>
<organism evidence="1">
    <name type="scientific">Oryza punctata</name>
    <name type="common">Red rice</name>
    <dbReference type="NCBI Taxonomy" id="4537"/>
    <lineage>
        <taxon>Eukaryota</taxon>
        <taxon>Viridiplantae</taxon>
        <taxon>Streptophyta</taxon>
        <taxon>Embryophyta</taxon>
        <taxon>Tracheophyta</taxon>
        <taxon>Spermatophyta</taxon>
        <taxon>Magnoliopsida</taxon>
        <taxon>Liliopsida</taxon>
        <taxon>Poales</taxon>
        <taxon>Poaceae</taxon>
        <taxon>BOP clade</taxon>
        <taxon>Oryzoideae</taxon>
        <taxon>Oryzeae</taxon>
        <taxon>Oryzinae</taxon>
        <taxon>Oryza</taxon>
    </lineage>
</organism>
<evidence type="ECO:0000313" key="1">
    <source>
        <dbReference type="EnsemblPlants" id="OPUNC02G23600.1"/>
    </source>
</evidence>
<evidence type="ECO:0000313" key="2">
    <source>
        <dbReference type="Proteomes" id="UP000026962"/>
    </source>
</evidence>
<reference evidence="1" key="1">
    <citation type="submission" date="2015-04" db="UniProtKB">
        <authorList>
            <consortium name="EnsemblPlants"/>
        </authorList>
    </citation>
    <scope>IDENTIFICATION</scope>
</reference>
<dbReference type="Gramene" id="OPUNC02G23600.1">
    <property type="protein sequence ID" value="OPUNC02G23600.1"/>
    <property type="gene ID" value="OPUNC02G23600"/>
</dbReference>
<keyword evidence="2" id="KW-1185">Reference proteome</keyword>
<accession>A0A0E0K2Y8</accession>